<dbReference type="EMBL" id="LATX01001324">
    <property type="protein sequence ID" value="KTB42520.1"/>
    <property type="molecule type" value="Genomic_DNA"/>
</dbReference>
<dbReference type="Proteomes" id="UP000054988">
    <property type="component" value="Unassembled WGS sequence"/>
</dbReference>
<comment type="caution">
    <text evidence="1">The sequence shown here is derived from an EMBL/GenBank/DDBJ whole genome shotgun (WGS) entry which is preliminary data.</text>
</comment>
<evidence type="ECO:0000313" key="2">
    <source>
        <dbReference type="Proteomes" id="UP000054988"/>
    </source>
</evidence>
<organism evidence="1 2">
    <name type="scientific">Moniliophthora roreri</name>
    <name type="common">Frosty pod rot fungus</name>
    <name type="synonym">Monilia roreri</name>
    <dbReference type="NCBI Taxonomy" id="221103"/>
    <lineage>
        <taxon>Eukaryota</taxon>
        <taxon>Fungi</taxon>
        <taxon>Dikarya</taxon>
        <taxon>Basidiomycota</taxon>
        <taxon>Agaricomycotina</taxon>
        <taxon>Agaricomycetes</taxon>
        <taxon>Agaricomycetidae</taxon>
        <taxon>Agaricales</taxon>
        <taxon>Marasmiineae</taxon>
        <taxon>Marasmiaceae</taxon>
        <taxon>Moniliophthora</taxon>
    </lineage>
</organism>
<sequence>MQLYTAVMQYGRQFKIMAVS</sequence>
<accession>A0A0W0G1V8</accession>
<dbReference type="AlphaFoldDB" id="A0A0W0G1V8"/>
<gene>
    <name evidence="1" type="ORF">WG66_4901</name>
</gene>
<proteinExistence type="predicted"/>
<evidence type="ECO:0000313" key="1">
    <source>
        <dbReference type="EMBL" id="KTB42520.1"/>
    </source>
</evidence>
<name>A0A0W0G1V8_MONRR</name>
<reference evidence="1 2" key="1">
    <citation type="submission" date="2015-12" db="EMBL/GenBank/DDBJ databases">
        <title>Draft genome sequence of Moniliophthora roreri, the causal agent of frosty pod rot of cacao.</title>
        <authorList>
            <person name="Aime M.C."/>
            <person name="Diaz-Valderrama J.R."/>
            <person name="Kijpornyongpan T."/>
            <person name="Phillips-Mora W."/>
        </authorList>
    </citation>
    <scope>NUCLEOTIDE SEQUENCE [LARGE SCALE GENOMIC DNA]</scope>
    <source>
        <strain evidence="1 2">MCA 2952</strain>
    </source>
</reference>
<protein>
    <submittedName>
        <fullName evidence="1">Uncharacterized protein</fullName>
    </submittedName>
</protein>